<sequence length="61" mass="6649">MISATPTLQPVMLQPSLFALGPPSVRRDAVFEPIDLGAGAWVEVAREWLRGADDLCQRLVS</sequence>
<comment type="caution">
    <text evidence="1">The sequence shown here is derived from an EMBL/GenBank/DDBJ whole genome shotgun (WGS) entry which is preliminary data.</text>
</comment>
<name>A0A2W5Z9N3_9BACT</name>
<accession>A0A2W5Z9N3</accession>
<reference evidence="1 2" key="1">
    <citation type="journal article" date="2017" name="Nature">
        <title>Atmospheric trace gases support primary production in Antarctic desert surface soil.</title>
        <authorList>
            <person name="Ji M."/>
            <person name="Greening C."/>
            <person name="Vanwonterghem I."/>
            <person name="Carere C.R."/>
            <person name="Bay S.K."/>
            <person name="Steen J.A."/>
            <person name="Montgomery K."/>
            <person name="Lines T."/>
            <person name="Beardall J."/>
            <person name="van Dorst J."/>
            <person name="Snape I."/>
            <person name="Stott M.B."/>
            <person name="Hugenholtz P."/>
            <person name="Ferrari B.C."/>
        </authorList>
    </citation>
    <scope>NUCLEOTIDE SEQUENCE [LARGE SCALE GENOMIC DNA]</scope>
    <source>
        <strain evidence="1">RRmetagenome_bin12</strain>
    </source>
</reference>
<dbReference type="AlphaFoldDB" id="A0A2W5Z9N3"/>
<dbReference type="Proteomes" id="UP000248724">
    <property type="component" value="Unassembled WGS sequence"/>
</dbReference>
<proteinExistence type="predicted"/>
<feature type="non-terminal residue" evidence="1">
    <location>
        <position position="61"/>
    </location>
</feature>
<organism evidence="1 2">
    <name type="scientific">Candidatus Aeolococcus gillhamiae</name>
    <dbReference type="NCBI Taxonomy" id="3127015"/>
    <lineage>
        <taxon>Bacteria</taxon>
        <taxon>Bacillati</taxon>
        <taxon>Candidatus Dormiibacterota</taxon>
        <taxon>Candidatus Dormibacteria</taxon>
        <taxon>Candidatus Aeolococcales</taxon>
        <taxon>Candidatus Aeolococcaceae</taxon>
        <taxon>Candidatus Aeolococcus</taxon>
    </lineage>
</organism>
<evidence type="ECO:0000313" key="1">
    <source>
        <dbReference type="EMBL" id="PZR80707.1"/>
    </source>
</evidence>
<evidence type="ECO:0000313" key="2">
    <source>
        <dbReference type="Proteomes" id="UP000248724"/>
    </source>
</evidence>
<protein>
    <submittedName>
        <fullName evidence="1">Uncharacterized protein</fullName>
    </submittedName>
</protein>
<gene>
    <name evidence="1" type="ORF">DLM65_07515</name>
</gene>
<dbReference type="EMBL" id="QHBU01000141">
    <property type="protein sequence ID" value="PZR80707.1"/>
    <property type="molecule type" value="Genomic_DNA"/>
</dbReference>